<keyword evidence="2 5" id="KW-0812">Transmembrane</keyword>
<dbReference type="PANTHER" id="PTHR30414">
    <property type="entry name" value="MINICONDUCTANCE MECHANOSENSITIVE CHANNEL YBDG"/>
    <property type="match status" value="1"/>
</dbReference>
<dbReference type="SUPFAM" id="SSF50182">
    <property type="entry name" value="Sm-like ribonucleoproteins"/>
    <property type="match status" value="1"/>
</dbReference>
<dbReference type="InterPro" id="IPR010920">
    <property type="entry name" value="LSM_dom_sf"/>
</dbReference>
<evidence type="ECO:0000256" key="5">
    <source>
        <dbReference type="SAM" id="Phobius"/>
    </source>
</evidence>
<evidence type="ECO:0000256" key="1">
    <source>
        <dbReference type="ARBA" id="ARBA00004370"/>
    </source>
</evidence>
<feature type="domain" description="Mechanosensitive ion channel MscS" evidence="6">
    <location>
        <begin position="192"/>
        <end position="260"/>
    </location>
</feature>
<accession>A0A7L4UPH5</accession>
<dbReference type="GO" id="GO:0071470">
    <property type="term" value="P:cellular response to osmotic stress"/>
    <property type="evidence" value="ECO:0007669"/>
    <property type="project" value="InterPro"/>
</dbReference>
<name>A0A7L4UPH5_BALHA</name>
<feature type="transmembrane region" description="Helical" evidence="5">
    <location>
        <begin position="146"/>
        <end position="167"/>
    </location>
</feature>
<dbReference type="AlphaFoldDB" id="A0A7L4UPH5"/>
<evidence type="ECO:0000313" key="7">
    <source>
        <dbReference type="EMBL" id="PVX51031.1"/>
    </source>
</evidence>
<keyword evidence="8" id="KW-1185">Reference proteome</keyword>
<keyword evidence="3 5" id="KW-1133">Transmembrane helix</keyword>
<protein>
    <submittedName>
        <fullName evidence="7">Miniconductance mechanosensitive channel</fullName>
    </submittedName>
</protein>
<dbReference type="GO" id="GO:0005886">
    <property type="term" value="C:plasma membrane"/>
    <property type="evidence" value="ECO:0007669"/>
    <property type="project" value="TreeGrafter"/>
</dbReference>
<dbReference type="EMBL" id="QENZ01000004">
    <property type="protein sequence ID" value="PVX51031.1"/>
    <property type="molecule type" value="Genomic_DNA"/>
</dbReference>
<comment type="subcellular location">
    <subcellularLocation>
        <location evidence="1">Membrane</location>
    </subcellularLocation>
</comment>
<sequence>MEEYLIQIKDYTIELIKEFGLGQGWAVFLQSTIAVVCILIFAWFIDKMATLLMRRLLPKVVGKTKNKWDDIFLENKVFAKFAHYLPGIAMVYLNPLVSSQGFQGVIMNLIKVYFVIVTLIFINSLIDAVGDIYAKIKRQKVAGIKIYLQLLKVLLLSLGAIWVISIFASKNFMEILKGLGAMATILLIVYKDTIMGFVAGIQLSANKMVKVGDWVSIPQDNADGTVIDITLNTVKVQNWDQTITTVPTYSLMSESFTNWKGMEQSGGRRIKRSVNIDMDSIRFLSKEEIEYYKRFELLVDYISEKEEEINKINEGVTEYVNQKRLTNIGTFRKYIENYLKQTNYPNLNMTFIVRQLQSTEKGVPIEIYFFSKEKAWEKYEGVQSDIFDHIFAMVPEFDLRIFQTPTSNSILKLVRTQESLQNKI</sequence>
<dbReference type="InterPro" id="IPR030192">
    <property type="entry name" value="YbdG"/>
</dbReference>
<dbReference type="InterPro" id="IPR006685">
    <property type="entry name" value="MscS_channel_2nd"/>
</dbReference>
<feature type="transmembrane region" description="Helical" evidence="5">
    <location>
        <begin position="179"/>
        <end position="201"/>
    </location>
</feature>
<feature type="transmembrane region" description="Helical" evidence="5">
    <location>
        <begin position="25"/>
        <end position="45"/>
    </location>
</feature>
<comment type="caution">
    <text evidence="7">The sequence shown here is derived from an EMBL/GenBank/DDBJ whole genome shotgun (WGS) entry which is preliminary data.</text>
</comment>
<evidence type="ECO:0000313" key="8">
    <source>
        <dbReference type="Proteomes" id="UP000251835"/>
    </source>
</evidence>
<proteinExistence type="predicted"/>
<evidence type="ECO:0000256" key="2">
    <source>
        <dbReference type="ARBA" id="ARBA00022692"/>
    </source>
</evidence>
<dbReference type="Pfam" id="PF00924">
    <property type="entry name" value="MS_channel_2nd"/>
    <property type="match status" value="1"/>
</dbReference>
<dbReference type="GO" id="GO:0008381">
    <property type="term" value="F:mechanosensitive monoatomic ion channel activity"/>
    <property type="evidence" value="ECO:0007669"/>
    <property type="project" value="InterPro"/>
</dbReference>
<dbReference type="Gene3D" id="2.30.30.60">
    <property type="match status" value="1"/>
</dbReference>
<dbReference type="RefSeq" id="WP_116496574.1">
    <property type="nucleotide sequence ID" value="NZ_QENZ01000004.1"/>
</dbReference>
<dbReference type="Proteomes" id="UP000251835">
    <property type="component" value="Unassembled WGS sequence"/>
</dbReference>
<feature type="transmembrane region" description="Helical" evidence="5">
    <location>
        <begin position="113"/>
        <end position="134"/>
    </location>
</feature>
<evidence type="ECO:0000256" key="3">
    <source>
        <dbReference type="ARBA" id="ARBA00022989"/>
    </source>
</evidence>
<dbReference type="InterPro" id="IPR023408">
    <property type="entry name" value="MscS_beta-dom_sf"/>
</dbReference>
<organism evidence="7 8">
    <name type="scientific">Balneicella halophila</name>
    <dbReference type="NCBI Taxonomy" id="1537566"/>
    <lineage>
        <taxon>Bacteria</taxon>
        <taxon>Pseudomonadati</taxon>
        <taxon>Bacteroidota</taxon>
        <taxon>Bacteroidia</taxon>
        <taxon>Bacteroidales</taxon>
        <taxon>Balneicellaceae</taxon>
        <taxon>Balneicella</taxon>
    </lineage>
</organism>
<keyword evidence="4 5" id="KW-0472">Membrane</keyword>
<gene>
    <name evidence="7" type="ORF">C7377_1364</name>
</gene>
<reference evidence="7 8" key="1">
    <citation type="submission" date="2018-05" db="EMBL/GenBank/DDBJ databases">
        <title>Genomic Encyclopedia of Type Strains, Phase IV (KMG-IV): sequencing the most valuable type-strain genomes for metagenomic binning, comparative biology and taxonomic classification.</title>
        <authorList>
            <person name="Goeker M."/>
        </authorList>
    </citation>
    <scope>NUCLEOTIDE SEQUENCE [LARGE SCALE GENOMIC DNA]</scope>
    <source>
        <strain evidence="7 8">DSM 28579</strain>
    </source>
</reference>
<evidence type="ECO:0000256" key="4">
    <source>
        <dbReference type="ARBA" id="ARBA00023136"/>
    </source>
</evidence>
<dbReference type="PANTHER" id="PTHR30414:SF0">
    <property type="entry name" value="MINICONDUCTANCE MECHANOSENSITIVE CHANNEL YBDG"/>
    <property type="match status" value="1"/>
</dbReference>
<evidence type="ECO:0000259" key="6">
    <source>
        <dbReference type="Pfam" id="PF00924"/>
    </source>
</evidence>
<dbReference type="OrthoDB" id="9775207at2"/>